<dbReference type="PANTHER" id="PTHR46282:SF2">
    <property type="entry name" value="LEUCINE-RICH MELANOCYTE DIFFERENTIATION-ASSOCIATED PROTEIN"/>
    <property type="match status" value="1"/>
</dbReference>
<dbReference type="InterPro" id="IPR032675">
    <property type="entry name" value="LRR_dom_sf"/>
</dbReference>
<dbReference type="Gene3D" id="3.80.10.10">
    <property type="entry name" value="Ribonuclease Inhibitor"/>
    <property type="match status" value="1"/>
</dbReference>
<feature type="transmembrane region" description="Helical" evidence="1">
    <location>
        <begin position="12"/>
        <end position="30"/>
    </location>
</feature>
<evidence type="ECO:0000313" key="2">
    <source>
        <dbReference type="Proteomes" id="UP001652740"/>
    </source>
</evidence>
<dbReference type="Proteomes" id="UP001652740">
    <property type="component" value="Unplaced"/>
</dbReference>
<gene>
    <name evidence="3" type="primary">LOC113515632</name>
</gene>
<keyword evidence="1" id="KW-0812">Transmembrane</keyword>
<keyword evidence="2" id="KW-1185">Reference proteome</keyword>
<sequence length="332" mass="38290">MPQLIRRLTEIFTMNITMVMNVSIILFTIVESYVFPFAIIKWMVIVTQWGGLLPIIKGNLARHKPLRSLYKYNLRLITSRSLSKGNTYENVSHVSVVVESNSDIPSGGERMQLSYCGQDCNRIPTALQKMYGPKVKYLDLSYNSIETLKGLEQFNRLEELILDNNKLGDNVTFPHLPHLRTLSLNNNQITDLEVLINKVNEHFPSLSYLSLLSNKACPNQLSDLDKDESDYQRYRYFVIYKLPLLRFLDSRRVSASEQREAATRGEFMRVRRPPDEVVDDLNRSQLSQTQSRRPLPVDFAALGKHKGAYGKIHYKYTGKHSEGNRFIVNNDL</sequence>
<protein>
    <submittedName>
        <fullName evidence="3">Leucine-rich melanocyte differentiation-associated protein-like isoform X1</fullName>
    </submittedName>
</protein>
<reference evidence="3" key="1">
    <citation type="submission" date="2025-08" db="UniProtKB">
        <authorList>
            <consortium name="RefSeq"/>
        </authorList>
    </citation>
    <scope>IDENTIFICATION</scope>
    <source>
        <tissue evidence="3">Whole larvae</tissue>
    </source>
</reference>
<organism evidence="2 3">
    <name type="scientific">Galleria mellonella</name>
    <name type="common">Greater wax moth</name>
    <dbReference type="NCBI Taxonomy" id="7137"/>
    <lineage>
        <taxon>Eukaryota</taxon>
        <taxon>Metazoa</taxon>
        <taxon>Ecdysozoa</taxon>
        <taxon>Arthropoda</taxon>
        <taxon>Hexapoda</taxon>
        <taxon>Insecta</taxon>
        <taxon>Pterygota</taxon>
        <taxon>Neoptera</taxon>
        <taxon>Endopterygota</taxon>
        <taxon>Lepidoptera</taxon>
        <taxon>Glossata</taxon>
        <taxon>Ditrysia</taxon>
        <taxon>Pyraloidea</taxon>
        <taxon>Pyralidae</taxon>
        <taxon>Galleriinae</taxon>
        <taxon>Galleria</taxon>
    </lineage>
</organism>
<accession>A0ABM3MCW9</accession>
<dbReference type="RefSeq" id="XP_052749189.1">
    <property type="nucleotide sequence ID" value="XM_052893229.1"/>
</dbReference>
<dbReference type="InterPro" id="IPR001611">
    <property type="entry name" value="Leu-rich_rpt"/>
</dbReference>
<dbReference type="PANTHER" id="PTHR46282">
    <property type="entry name" value="LEUCINE-RICH MELANOCYTE DIFFERENTIATION-ASSOCIATED PROTEIN"/>
    <property type="match status" value="1"/>
</dbReference>
<evidence type="ECO:0000256" key="1">
    <source>
        <dbReference type="SAM" id="Phobius"/>
    </source>
</evidence>
<keyword evidence="1" id="KW-1133">Transmembrane helix</keyword>
<dbReference type="SUPFAM" id="SSF52058">
    <property type="entry name" value="L domain-like"/>
    <property type="match status" value="1"/>
</dbReference>
<evidence type="ECO:0000313" key="3">
    <source>
        <dbReference type="RefSeq" id="XP_052749189.1"/>
    </source>
</evidence>
<dbReference type="Pfam" id="PF14580">
    <property type="entry name" value="LRR_9"/>
    <property type="match status" value="1"/>
</dbReference>
<dbReference type="PROSITE" id="PS51450">
    <property type="entry name" value="LRR"/>
    <property type="match status" value="2"/>
</dbReference>
<name>A0ABM3MCW9_GALME</name>
<proteinExistence type="predicted"/>
<dbReference type="GeneID" id="113515632"/>
<dbReference type="InterPro" id="IPR043313">
    <property type="entry name" value="LRMDA"/>
</dbReference>
<keyword evidence="1" id="KW-0472">Membrane</keyword>